<dbReference type="NCBIfam" id="TIGR00236">
    <property type="entry name" value="wecB"/>
    <property type="match status" value="1"/>
</dbReference>
<organism evidence="2 3">
    <name type="scientific">Methanothrix thermoacetophila (strain DSM 6194 / JCM 14653 / NBRC 101360 / PT)</name>
    <name type="common">Methanosaeta thermophila</name>
    <dbReference type="NCBI Taxonomy" id="349307"/>
    <lineage>
        <taxon>Archaea</taxon>
        <taxon>Methanobacteriati</taxon>
        <taxon>Methanobacteriota</taxon>
        <taxon>Stenosarchaea group</taxon>
        <taxon>Methanomicrobia</taxon>
        <taxon>Methanotrichales</taxon>
        <taxon>Methanotrichaceae</taxon>
        <taxon>Methanothrix</taxon>
    </lineage>
</organism>
<dbReference type="SUPFAM" id="SSF53756">
    <property type="entry name" value="UDP-Glycosyltransferase/glycogen phosphorylase"/>
    <property type="match status" value="1"/>
</dbReference>
<dbReference type="InterPro" id="IPR003331">
    <property type="entry name" value="UDP_GlcNAc_Epimerase_2_dom"/>
</dbReference>
<dbReference type="OrthoDB" id="7018at2157"/>
<reference evidence="2 3" key="1">
    <citation type="submission" date="2006-10" db="EMBL/GenBank/DDBJ databases">
        <title>Complete sequence of Methanosaeta thermophila PT.</title>
        <authorList>
            <consortium name="US DOE Joint Genome Institute"/>
            <person name="Copeland A."/>
            <person name="Lucas S."/>
            <person name="Lapidus A."/>
            <person name="Barry K."/>
            <person name="Detter J.C."/>
            <person name="Glavina del Rio T."/>
            <person name="Hammon N."/>
            <person name="Israni S."/>
            <person name="Pitluck S."/>
            <person name="Chain P."/>
            <person name="Malfatti S."/>
            <person name="Shin M."/>
            <person name="Vergez L."/>
            <person name="Schmutz J."/>
            <person name="Larimer F."/>
            <person name="Land M."/>
            <person name="Hauser L."/>
            <person name="Kyrpides N."/>
            <person name="Kim E."/>
            <person name="Smith K.S."/>
            <person name="Ingram-Smith C."/>
            <person name="Richardson P."/>
        </authorList>
    </citation>
    <scope>NUCLEOTIDE SEQUENCE [LARGE SCALE GENOMIC DNA]</scope>
    <source>
        <strain evidence="3">DSM 6194 / JCM 14653 / NBRC 101360 / PT</strain>
    </source>
</reference>
<dbReference type="Pfam" id="PF02350">
    <property type="entry name" value="Epimerase_2"/>
    <property type="match status" value="1"/>
</dbReference>
<dbReference type="InterPro" id="IPR029767">
    <property type="entry name" value="WecB-like"/>
</dbReference>
<sequence>MKVASVVGARPNFVKLAPLSRALRERFHEVIIHTGQHYDYEMDRIFFDEIGIPEPDHHLGVGSGSHGKQTGEMLARIEDVLMKEEPDAVVVLGDTNTTLAGALAAAKLHVTLVHVEAGLRSYDRRMPEEINRVLVDHCSDILCCPTKTAVDNLRREGIVDGVYLTGDVMVDAMNLCMDISKRSTILERLDLRPKEYMLATLHRAENTDDDERLWGIIGAFEDIGSSLVFPCHPRTERRLRDLGLWDSLSESIKVIKPVGYLDMLQLERNALRILTDSGGVQKEAYILRVPCVTLRDRTEWVETVNDGWNVLAGASRESIVRYAKGFAPNRSQTHIFGDGEASRRIADVMESFMCSSRDTAQESINTS</sequence>
<dbReference type="PANTHER" id="PTHR43174">
    <property type="entry name" value="UDP-N-ACETYLGLUCOSAMINE 2-EPIMERASE"/>
    <property type="match status" value="1"/>
</dbReference>
<dbReference type="KEGG" id="mtp:Mthe_1235"/>
<feature type="domain" description="UDP-N-acetylglucosamine 2-epimerase" evidence="1">
    <location>
        <begin position="24"/>
        <end position="350"/>
    </location>
</feature>
<keyword evidence="2" id="KW-0413">Isomerase</keyword>
<dbReference type="PANTHER" id="PTHR43174:SF1">
    <property type="entry name" value="UDP-N-ACETYLGLUCOSAMINE 2-EPIMERASE"/>
    <property type="match status" value="1"/>
</dbReference>
<accession>A0B8J0</accession>
<evidence type="ECO:0000313" key="2">
    <source>
        <dbReference type="EMBL" id="ABK15014.1"/>
    </source>
</evidence>
<dbReference type="CDD" id="cd03786">
    <property type="entry name" value="GTB_UDP-GlcNAc_2-Epimerase"/>
    <property type="match status" value="1"/>
</dbReference>
<gene>
    <name evidence="2" type="ordered locus">Mthe_1235</name>
</gene>
<dbReference type="STRING" id="349307.Mthe_1235"/>
<dbReference type="GeneID" id="4463166"/>
<protein>
    <submittedName>
        <fullName evidence="2">UDP-N-acetylglucosamine 2-epimerase</fullName>
        <ecNumber evidence="2">5.1.3.14</ecNumber>
    </submittedName>
</protein>
<dbReference type="Gene3D" id="3.40.50.2000">
    <property type="entry name" value="Glycogen Phosphorylase B"/>
    <property type="match status" value="2"/>
</dbReference>
<dbReference type="RefSeq" id="WP_011696406.1">
    <property type="nucleotide sequence ID" value="NC_008553.1"/>
</dbReference>
<dbReference type="EC" id="5.1.3.14" evidence="2"/>
<proteinExistence type="predicted"/>
<dbReference type="EMBL" id="CP000477">
    <property type="protein sequence ID" value="ABK15014.1"/>
    <property type="molecule type" value="Genomic_DNA"/>
</dbReference>
<evidence type="ECO:0000313" key="3">
    <source>
        <dbReference type="Proteomes" id="UP000000674"/>
    </source>
</evidence>
<dbReference type="AlphaFoldDB" id="A0B8J0"/>
<name>A0B8J0_METTP</name>
<dbReference type="GO" id="GO:0008761">
    <property type="term" value="F:UDP-N-acetylglucosamine 2-epimerase activity"/>
    <property type="evidence" value="ECO:0007669"/>
    <property type="project" value="UniProtKB-EC"/>
</dbReference>
<dbReference type="HOGENOM" id="CLU_041674_0_1_2"/>
<dbReference type="Proteomes" id="UP000000674">
    <property type="component" value="Chromosome"/>
</dbReference>
<keyword evidence="3" id="KW-1185">Reference proteome</keyword>
<evidence type="ECO:0000259" key="1">
    <source>
        <dbReference type="Pfam" id="PF02350"/>
    </source>
</evidence>